<proteinExistence type="predicted"/>
<evidence type="ECO:0000256" key="1">
    <source>
        <dbReference type="SAM" id="SignalP"/>
    </source>
</evidence>
<comment type="caution">
    <text evidence="3">The sequence shown here is derived from an EMBL/GenBank/DDBJ whole genome shotgun (WGS) entry which is preliminary data.</text>
</comment>
<dbReference type="PANTHER" id="PTHR11319:SF35">
    <property type="entry name" value="OUTER MEMBRANE PROTEIN PMPC-RELATED"/>
    <property type="match status" value="1"/>
</dbReference>
<dbReference type="EMBL" id="JAKKUT010000002">
    <property type="protein sequence ID" value="MDG2991576.1"/>
    <property type="molecule type" value="Genomic_DNA"/>
</dbReference>
<organism evidence="3 4">
    <name type="scientific">Candidatus Synechococcus calcipolaris G9</name>
    <dbReference type="NCBI Taxonomy" id="1497997"/>
    <lineage>
        <taxon>Bacteria</taxon>
        <taxon>Bacillati</taxon>
        <taxon>Cyanobacteriota</taxon>
        <taxon>Cyanophyceae</taxon>
        <taxon>Synechococcales</taxon>
        <taxon>Synechococcaceae</taxon>
        <taxon>Synechococcus</taxon>
    </lineage>
</organism>
<dbReference type="InterPro" id="IPR008964">
    <property type="entry name" value="Invasin/intimin_cell_adhesion"/>
</dbReference>
<dbReference type="InterPro" id="IPR012334">
    <property type="entry name" value="Pectin_lyas_fold"/>
</dbReference>
<keyword evidence="4" id="KW-1185">Reference proteome</keyword>
<dbReference type="InterPro" id="IPR011050">
    <property type="entry name" value="Pectin_lyase_fold/virulence"/>
</dbReference>
<dbReference type="Pfam" id="PF05860">
    <property type="entry name" value="TPS"/>
    <property type="match status" value="1"/>
</dbReference>
<evidence type="ECO:0000313" key="3">
    <source>
        <dbReference type="EMBL" id="MDG2991576.1"/>
    </source>
</evidence>
<dbReference type="SUPFAM" id="SSF49373">
    <property type="entry name" value="Invasin/intimin cell-adhesion fragments"/>
    <property type="match status" value="1"/>
</dbReference>
<dbReference type="NCBIfam" id="TIGR01901">
    <property type="entry name" value="adhes_NPXG"/>
    <property type="match status" value="1"/>
</dbReference>
<keyword evidence="1" id="KW-0732">Signal</keyword>
<accession>A0ABT6F1B9</accession>
<dbReference type="SMART" id="SM00912">
    <property type="entry name" value="Haemagg_act"/>
    <property type="match status" value="1"/>
</dbReference>
<feature type="chain" id="PRO_5045683012" evidence="1">
    <location>
        <begin position="27"/>
        <end position="1038"/>
    </location>
</feature>
<protein>
    <submittedName>
        <fullName evidence="3">Filamentous hemagglutinin N-terminal domain-containing protein</fullName>
    </submittedName>
</protein>
<name>A0ABT6F1B9_9SYNE</name>
<gene>
    <name evidence="3" type="ORF">L3556_11635</name>
</gene>
<feature type="signal peptide" evidence="1">
    <location>
        <begin position="1"/>
        <end position="26"/>
    </location>
</feature>
<dbReference type="PANTHER" id="PTHR11319">
    <property type="entry name" value="G PROTEIN-COUPLED RECEPTOR-RELATED"/>
    <property type="match status" value="1"/>
</dbReference>
<evidence type="ECO:0000313" key="4">
    <source>
        <dbReference type="Proteomes" id="UP001154265"/>
    </source>
</evidence>
<reference evidence="3" key="1">
    <citation type="journal article" date="2022" name="Genome Biol. Evol.">
        <title>A New Gene Family Diagnostic for Intracellular Biomineralization of Amorphous Ca Carbonates by Cyanobacteria.</title>
        <authorList>
            <person name="Benzerara K."/>
            <person name="Duprat E."/>
            <person name="Bitard-Feildel T."/>
            <person name="Caumes G."/>
            <person name="Cassier-Chauvat C."/>
            <person name="Chauvat F."/>
            <person name="Dezi M."/>
            <person name="Diop S.I."/>
            <person name="Gaschignard G."/>
            <person name="Gorgen S."/>
            <person name="Gugger M."/>
            <person name="Lopez-Garcia P."/>
            <person name="Millet M."/>
            <person name="Skouri-Panet F."/>
            <person name="Moreira D."/>
            <person name="Callebaut I."/>
        </authorList>
    </citation>
    <scope>NUCLEOTIDE SEQUENCE</scope>
    <source>
        <strain evidence="3">G9</strain>
    </source>
</reference>
<sequence length="1038" mass="106033">MLHKLTHLWLSLFAFSGVFLPRPSLAQITPAVGGTGTVVTVNGQQFDIGGGAVSRDGRNLFHLFQQFGLNEGQIANFLSNPGVRNILAGVNGDDVSYINGLIQVMGGNSNLYLLNPAGIVFGPNAQLNVPAAFHASTAQRVHFDGGIFDTNGFNYYANLVGNPTGFEFLSTGIIVNEGNLAVGPGQNLTLMGHQVFNTGTLSAPGGTITIQAIPETGMVRISQEGMILSLEIPADRIPEDGVIEAVDLPRLITGGEDHPRVNSIVHNADGSISLVHDPNRVNVPVEGATAVVSGIIDVSNPEGMGGQINVLGQNVAMLNAQLRADGETGGGTILGGGDYLGGTAGTGRLDSSFNAQHLFVDNNTVMTADALTQGDGGTVINWADNSTVFNGTIMARGGQLGGDGGFVETSGAASLHVGDHGRVDTTAPLGTTGTWLLDPSDLTINATSDNNISGSPNFNTTNSPAVLTATTLQNALLANNVTISTAGGTGGNGDITLNTNVTWTSGNSLTLTMRRFIRDSGLFNHGTGNVTFNLNQVNPETTDPVPTSSIQAVHNALPTNPTVHPGTRTINLGAGTYQGATLTLNRNVTIQGQGAASTILSGQNTRRVVNITGGTTTVNLHDLTITRGNSGDFTGGGILNNGTLTVTNSTISGNTATAGGGIINTGMLTVTNTTISGNTATNTNSGGGGIANNNGTVNVTNSTISGNTANGSGGGIFNNNGTVNVTNSLISGNTAPTGPEINNNGTLNLTGNNLVGQNNTLGISGTISSGIENVNYFAPSVPTSQIIGPLANNGGPTQTHLLVFGSPAINAGVNASVPGTVTTDQRGATRIVNGIVDLGAVEVNYQLQTLQGNNQQALVNSTVPTALQVRLAESLSSFPASGVTIQFSQTSGPALIFTQGNTAITDANGIATLAGLLTNGEAGLITLEAFVSGLAPAAFTLTNQALPIPATPILSINQALPILPSNPSNSIAPVAPVPMNSTPAGQHFTSEISTILFGQEQEELPLEKTLCQLLEERDETVLEIDGVPVESALAAECR</sequence>
<feature type="domain" description="Filamentous haemagglutinin FhaB/tRNA nuclease CdiA-like TPS" evidence="2">
    <location>
        <begin position="30"/>
        <end position="144"/>
    </location>
</feature>
<dbReference type="Gene3D" id="2.160.20.10">
    <property type="entry name" value="Single-stranded right-handed beta-helix, Pectin lyase-like"/>
    <property type="match status" value="2"/>
</dbReference>
<reference evidence="3" key="2">
    <citation type="submission" date="2022-01" db="EMBL/GenBank/DDBJ databases">
        <authorList>
            <person name="Zivanovic Y."/>
            <person name="Moreira D."/>
            <person name="Lopez-Garcia P."/>
        </authorList>
    </citation>
    <scope>NUCLEOTIDE SEQUENCE</scope>
    <source>
        <strain evidence="3">G9</strain>
    </source>
</reference>
<dbReference type="InterPro" id="IPR059226">
    <property type="entry name" value="Choice_anch_Q_dom"/>
</dbReference>
<dbReference type="NCBIfam" id="NF041518">
    <property type="entry name" value="choice_anch_Q"/>
    <property type="match status" value="1"/>
</dbReference>
<dbReference type="InterPro" id="IPR008638">
    <property type="entry name" value="FhaB/CdiA-like_TPS"/>
</dbReference>
<dbReference type="SUPFAM" id="SSF51126">
    <property type="entry name" value="Pectin lyase-like"/>
    <property type="match status" value="2"/>
</dbReference>
<dbReference type="RefSeq" id="WP_277867439.1">
    <property type="nucleotide sequence ID" value="NZ_JAKKUT010000002.1"/>
</dbReference>
<dbReference type="Proteomes" id="UP001154265">
    <property type="component" value="Unassembled WGS sequence"/>
</dbReference>
<evidence type="ECO:0000259" key="2">
    <source>
        <dbReference type="SMART" id="SM00912"/>
    </source>
</evidence>